<feature type="region of interest" description="Disordered" evidence="11">
    <location>
        <begin position="235"/>
        <end position="264"/>
    </location>
</feature>
<evidence type="ECO:0000256" key="6">
    <source>
        <dbReference type="ARBA" id="ARBA00022771"/>
    </source>
</evidence>
<evidence type="ECO:0000256" key="11">
    <source>
        <dbReference type="SAM" id="MobiDB-lite"/>
    </source>
</evidence>
<evidence type="ECO:0000256" key="5">
    <source>
        <dbReference type="ARBA" id="ARBA00022723"/>
    </source>
</evidence>
<evidence type="ECO:0000313" key="14">
    <source>
        <dbReference type="Proteomes" id="UP000696280"/>
    </source>
</evidence>
<feature type="domain" description="SP-RING-type" evidence="12">
    <location>
        <begin position="264"/>
        <end position="329"/>
    </location>
</feature>
<feature type="compositionally biased region" description="Low complexity" evidence="11">
    <location>
        <begin position="17"/>
        <end position="28"/>
    </location>
</feature>
<dbReference type="AlphaFoldDB" id="A0A9N9LB54"/>
<organism evidence="13 14">
    <name type="scientific">Hymenoscyphus fraxineus</name>
    <dbReference type="NCBI Taxonomy" id="746836"/>
    <lineage>
        <taxon>Eukaryota</taxon>
        <taxon>Fungi</taxon>
        <taxon>Dikarya</taxon>
        <taxon>Ascomycota</taxon>
        <taxon>Pezizomycotina</taxon>
        <taxon>Leotiomycetes</taxon>
        <taxon>Helotiales</taxon>
        <taxon>Helotiaceae</taxon>
        <taxon>Hymenoscyphus</taxon>
    </lineage>
</organism>
<dbReference type="OrthoDB" id="26899at2759"/>
<evidence type="ECO:0000259" key="12">
    <source>
        <dbReference type="Pfam" id="PF11789"/>
    </source>
</evidence>
<evidence type="ECO:0000313" key="13">
    <source>
        <dbReference type="EMBL" id="CAG8961005.1"/>
    </source>
</evidence>
<evidence type="ECO:0000256" key="3">
    <source>
        <dbReference type="ARBA" id="ARBA00008212"/>
    </source>
</evidence>
<dbReference type="InterPro" id="IPR013083">
    <property type="entry name" value="Znf_RING/FYVE/PHD"/>
</dbReference>
<feature type="coiled-coil region" evidence="10">
    <location>
        <begin position="121"/>
        <end position="148"/>
    </location>
</feature>
<dbReference type="Gene3D" id="3.30.40.10">
    <property type="entry name" value="Zinc/RING finger domain, C3HC4 (zinc finger)"/>
    <property type="match status" value="1"/>
</dbReference>
<evidence type="ECO:0000256" key="2">
    <source>
        <dbReference type="ARBA" id="ARBA00004718"/>
    </source>
</evidence>
<comment type="similarity">
    <text evidence="3">Belongs to the NSE2 family.</text>
</comment>
<feature type="region of interest" description="Disordered" evidence="11">
    <location>
        <begin position="1"/>
        <end position="37"/>
    </location>
</feature>
<keyword evidence="10" id="KW-0175">Coiled coil</keyword>
<dbReference type="GO" id="GO:0005634">
    <property type="term" value="C:nucleus"/>
    <property type="evidence" value="ECO:0007669"/>
    <property type="project" value="UniProtKB-SubCell"/>
</dbReference>
<evidence type="ECO:0000256" key="8">
    <source>
        <dbReference type="ARBA" id="ARBA00022833"/>
    </source>
</evidence>
<dbReference type="GO" id="GO:0008270">
    <property type="term" value="F:zinc ion binding"/>
    <property type="evidence" value="ECO:0007669"/>
    <property type="project" value="UniProtKB-KW"/>
</dbReference>
<dbReference type="InterPro" id="IPR004181">
    <property type="entry name" value="Znf_MIZ"/>
</dbReference>
<sequence>MSSRRHLVSRARMNNEASASPAPSRAAPQQNVELPPYQHPECRMTEAQQQALAQLKADHRYKKYKTTLKAAMSSLTNAAVSSNDRLHESKTNLEEVANKRNKGNGVVDDPKEAELEQQRYHQVFEKKVREITKDAENALRELIDFDDEQKMHSTHLTEVIDTLKAAPPLRNHDEMEDDEDDLGIPSATDLFKQTKADYATRYHSKSKVERYGDNEAYSVFKRVLHDAMYHASGPPLAKPRDWFPEDNANSGSRRDRDANSADSDDVIIERAEDSLKCPLSMQYYEDATLGPCGHHYDRSSFISWFDTAHTHSRQVARGREVKCPETGCNRYLRPEDLIDDPVMMRKVARAKKRDARAAEEDGDEDDDDPRGGQRRRPQQLSDDDDDDHENASSQVKRVKSERMSRGPSSAPNRRRHIPEDEDVEMED</sequence>
<keyword evidence="9" id="KW-0539">Nucleus</keyword>
<dbReference type="EMBL" id="CAJVRL010000103">
    <property type="protein sequence ID" value="CAG8961005.1"/>
    <property type="molecule type" value="Genomic_DNA"/>
</dbReference>
<dbReference type="GO" id="GO:0061665">
    <property type="term" value="F:SUMO ligase activity"/>
    <property type="evidence" value="ECO:0007669"/>
    <property type="project" value="TreeGrafter"/>
</dbReference>
<dbReference type="SUPFAM" id="SSF57850">
    <property type="entry name" value="RING/U-box"/>
    <property type="match status" value="1"/>
</dbReference>
<keyword evidence="8" id="KW-0862">Zinc</keyword>
<dbReference type="Proteomes" id="UP000696280">
    <property type="component" value="Unassembled WGS sequence"/>
</dbReference>
<dbReference type="PANTHER" id="PTHR21330:SF1">
    <property type="entry name" value="E3 SUMO-PROTEIN LIGASE NSE2"/>
    <property type="match status" value="1"/>
</dbReference>
<comment type="pathway">
    <text evidence="2">Protein modification; protein sumoylation.</text>
</comment>
<gene>
    <name evidence="13" type="ORF">HYFRA_00002545</name>
</gene>
<keyword evidence="14" id="KW-1185">Reference proteome</keyword>
<evidence type="ECO:0000256" key="10">
    <source>
        <dbReference type="SAM" id="Coils"/>
    </source>
</evidence>
<comment type="subcellular location">
    <subcellularLocation>
        <location evidence="1">Nucleus</location>
    </subcellularLocation>
</comment>
<keyword evidence="4" id="KW-0808">Transferase</keyword>
<dbReference type="InterPro" id="IPR026846">
    <property type="entry name" value="Nse2(Mms21)"/>
</dbReference>
<keyword evidence="7" id="KW-0833">Ubl conjugation pathway</keyword>
<dbReference type="GO" id="GO:0030915">
    <property type="term" value="C:Smc5-Smc6 complex"/>
    <property type="evidence" value="ECO:0007669"/>
    <property type="project" value="InterPro"/>
</dbReference>
<accession>A0A9N9LB54</accession>
<dbReference type="Pfam" id="PF11789">
    <property type="entry name" value="zf-Nse"/>
    <property type="match status" value="1"/>
</dbReference>
<evidence type="ECO:0000256" key="7">
    <source>
        <dbReference type="ARBA" id="ARBA00022786"/>
    </source>
</evidence>
<keyword evidence="6" id="KW-0863">Zinc-finger</keyword>
<feature type="region of interest" description="Disordered" evidence="11">
    <location>
        <begin position="349"/>
        <end position="427"/>
    </location>
</feature>
<evidence type="ECO:0000256" key="9">
    <source>
        <dbReference type="ARBA" id="ARBA00023242"/>
    </source>
</evidence>
<reference evidence="13" key="1">
    <citation type="submission" date="2021-07" db="EMBL/GenBank/DDBJ databases">
        <authorList>
            <person name="Durling M."/>
        </authorList>
    </citation>
    <scope>NUCLEOTIDE SEQUENCE</scope>
</reference>
<proteinExistence type="inferred from homology"/>
<name>A0A9N9LB54_9HELO</name>
<evidence type="ECO:0000256" key="4">
    <source>
        <dbReference type="ARBA" id="ARBA00022679"/>
    </source>
</evidence>
<protein>
    <recommendedName>
        <fullName evidence="12">SP-RING-type domain-containing protein</fullName>
    </recommendedName>
</protein>
<dbReference type="PANTHER" id="PTHR21330">
    <property type="entry name" value="E3 SUMO-PROTEIN LIGASE NSE2"/>
    <property type="match status" value="1"/>
</dbReference>
<dbReference type="GO" id="GO:0000724">
    <property type="term" value="P:double-strand break repair via homologous recombination"/>
    <property type="evidence" value="ECO:0007669"/>
    <property type="project" value="InterPro"/>
</dbReference>
<dbReference type="GO" id="GO:0016925">
    <property type="term" value="P:protein sumoylation"/>
    <property type="evidence" value="ECO:0007669"/>
    <property type="project" value="TreeGrafter"/>
</dbReference>
<evidence type="ECO:0000256" key="1">
    <source>
        <dbReference type="ARBA" id="ARBA00004123"/>
    </source>
</evidence>
<comment type="caution">
    <text evidence="13">The sequence shown here is derived from an EMBL/GenBank/DDBJ whole genome shotgun (WGS) entry which is preliminary data.</text>
</comment>
<keyword evidence="5" id="KW-0479">Metal-binding</keyword>